<evidence type="ECO:0000256" key="2">
    <source>
        <dbReference type="ARBA" id="ARBA00021776"/>
    </source>
</evidence>
<comment type="subcellular location">
    <subcellularLocation>
        <location evidence="1">Mitochondrion</location>
    </subcellularLocation>
</comment>
<name>A0ABP0TXW6_9BRYO</name>
<evidence type="ECO:0000313" key="5">
    <source>
        <dbReference type="EMBL" id="CAK9207907.1"/>
    </source>
</evidence>
<dbReference type="Gene3D" id="3.40.1230.10">
    <property type="entry name" value="MTH938-like"/>
    <property type="match status" value="1"/>
</dbReference>
<dbReference type="PANTHER" id="PTHR21192">
    <property type="entry name" value="NUCLEAR PROTEIN E3-3"/>
    <property type="match status" value="1"/>
</dbReference>
<organism evidence="5 6">
    <name type="scientific">Sphagnum troendelagicum</name>
    <dbReference type="NCBI Taxonomy" id="128251"/>
    <lineage>
        <taxon>Eukaryota</taxon>
        <taxon>Viridiplantae</taxon>
        <taxon>Streptophyta</taxon>
        <taxon>Embryophyta</taxon>
        <taxon>Bryophyta</taxon>
        <taxon>Sphagnophytina</taxon>
        <taxon>Sphagnopsida</taxon>
        <taxon>Sphagnales</taxon>
        <taxon>Sphagnaceae</taxon>
        <taxon>Sphagnum</taxon>
    </lineage>
</organism>
<dbReference type="Pfam" id="PF04430">
    <property type="entry name" value="DUF498"/>
    <property type="match status" value="1"/>
</dbReference>
<gene>
    <name evidence="5" type="ORF">CSSPTR1EN2_LOCUS9041</name>
</gene>
<keyword evidence="3" id="KW-0496">Mitochondrion</keyword>
<reference evidence="5" key="1">
    <citation type="submission" date="2024-02" db="EMBL/GenBank/DDBJ databases">
        <authorList>
            <consortium name="ELIXIR-Norway"/>
            <consortium name="Elixir Norway"/>
        </authorList>
    </citation>
    <scope>NUCLEOTIDE SEQUENCE</scope>
</reference>
<proteinExistence type="inferred from homology"/>
<dbReference type="InterPro" id="IPR034095">
    <property type="entry name" value="NDUF3"/>
</dbReference>
<comment type="similarity">
    <text evidence="4">Belongs to the NDUFAF3 family.</text>
</comment>
<keyword evidence="6" id="KW-1185">Reference proteome</keyword>
<evidence type="ECO:0000256" key="3">
    <source>
        <dbReference type="ARBA" id="ARBA00023128"/>
    </source>
</evidence>
<protein>
    <recommendedName>
        <fullName evidence="2">NADH dehydrogenase [ubiquinone] 1 alpha subcomplex assembly factor 3</fullName>
    </recommendedName>
</protein>
<evidence type="ECO:0000256" key="1">
    <source>
        <dbReference type="ARBA" id="ARBA00004173"/>
    </source>
</evidence>
<sequence>MARNIIGTPLLRLLSRTSSSSSPYLRRAYGNYEEYDVFAGTADTTHMIRINGYDENGFIANGVNIEGGVICLSKLALTWIPKTFDEITPDSLSIFQLLRPAPEILVLGCGRRIQRVSKELRDFLRSNGIKLEAIDSANAASTFNILNEEGRQVAAAMLPQGAT</sequence>
<dbReference type="InterPro" id="IPR007523">
    <property type="entry name" value="NDUFAF3/AAMDC"/>
</dbReference>
<dbReference type="SUPFAM" id="SSF64076">
    <property type="entry name" value="MTH938-like"/>
    <property type="match status" value="1"/>
</dbReference>
<dbReference type="EMBL" id="OZ019908">
    <property type="protein sequence ID" value="CAK9207907.1"/>
    <property type="molecule type" value="Genomic_DNA"/>
</dbReference>
<evidence type="ECO:0000313" key="6">
    <source>
        <dbReference type="Proteomes" id="UP001497512"/>
    </source>
</evidence>
<dbReference type="InterPro" id="IPR036748">
    <property type="entry name" value="MTH938-like_sf"/>
</dbReference>
<evidence type="ECO:0000256" key="4">
    <source>
        <dbReference type="ARBA" id="ARBA00049984"/>
    </source>
</evidence>
<dbReference type="Proteomes" id="UP001497512">
    <property type="component" value="Chromosome 16"/>
</dbReference>
<accession>A0ABP0TXW6</accession>
<dbReference type="CDD" id="cd05125">
    <property type="entry name" value="Mth938_2P1-like"/>
    <property type="match status" value="1"/>
</dbReference>
<dbReference type="PANTHER" id="PTHR21192:SF2">
    <property type="entry name" value="NADH DEHYDROGENASE [UBIQUINONE] 1 ALPHA SUBCOMPLEX ASSEMBLY FACTOR 3"/>
    <property type="match status" value="1"/>
</dbReference>